<dbReference type="InterPro" id="IPR022427">
    <property type="entry name" value="MJ0570_ATP-bd"/>
</dbReference>
<dbReference type="CDD" id="cd01994">
    <property type="entry name" value="AANH_PF0828-like"/>
    <property type="match status" value="1"/>
</dbReference>
<dbReference type="GO" id="GO:0017178">
    <property type="term" value="F:diphthine-ammonia ligase activity"/>
    <property type="evidence" value="ECO:0007669"/>
    <property type="project" value="UniProtKB-EC"/>
</dbReference>
<sequence length="227" mass="24796">MRLAALFSGGKDSTVSLYRAMQDGHEITHLVTAVAANPDSYLFHTSAINMAELAAEAMGIPLVKVIIESTFDTGEAEELKEALSKLDIDGITLGGVSSNYQGNIFTGIASKLGLEVVAPFWEKPHEELIEYALDSGFKIIFVSISADGLDQSWLGRELNRETYEELKKIRETHRIDIGGEGGEYCTLVLDGPIFKKSIKIEDSEISWKGMAGKLIINKAILSEKATQ</sequence>
<dbReference type="SUPFAM" id="SSF52402">
    <property type="entry name" value="Adenine nucleotide alpha hydrolases-like"/>
    <property type="match status" value="1"/>
</dbReference>
<dbReference type="InterPro" id="IPR030662">
    <property type="entry name" value="DPH6/MJ0570"/>
</dbReference>
<evidence type="ECO:0000313" key="2">
    <source>
        <dbReference type="EMBL" id="HIJ99287.1"/>
    </source>
</evidence>
<dbReference type="PANTHER" id="PTHR12196">
    <property type="entry name" value="DOMAIN OF UNKNOWN FUNCTION 71 DUF71 -CONTAINING PROTEIN"/>
    <property type="match status" value="1"/>
</dbReference>
<organism evidence="2 3">
    <name type="scientific">Candidatus Undinarchaeum marinum</name>
    <dbReference type="NCBI Taxonomy" id="2756141"/>
    <lineage>
        <taxon>Archaea</taxon>
        <taxon>Candidatus Undinarchaeota</taxon>
        <taxon>Candidatus Undinarchaeia</taxon>
        <taxon>Candidatus Undinarchaeales</taxon>
        <taxon>Candidatus Undinarchaeaceae</taxon>
        <taxon>Candidatus Undinarchaeum</taxon>
    </lineage>
</organism>
<evidence type="ECO:0000313" key="3">
    <source>
        <dbReference type="Proteomes" id="UP000604391"/>
    </source>
</evidence>
<dbReference type="PIRSF" id="PIRSF039123">
    <property type="entry name" value="Diphthamide_synthase"/>
    <property type="match status" value="1"/>
</dbReference>
<dbReference type="Gene3D" id="3.90.1490.10">
    <property type="entry name" value="putative n-type atp pyrophosphatase, domain 2"/>
    <property type="match status" value="1"/>
</dbReference>
<dbReference type="Proteomes" id="UP000604391">
    <property type="component" value="Unassembled WGS sequence"/>
</dbReference>
<protein>
    <submittedName>
        <fullName evidence="2">Diphthine--ammonia ligase</fullName>
        <ecNumber evidence="2">6.3.1.14</ecNumber>
    </submittedName>
</protein>
<proteinExistence type="predicted"/>
<dbReference type="NCBIfam" id="TIGR03679">
    <property type="entry name" value="arCOG00187"/>
    <property type="match status" value="1"/>
</dbReference>
<evidence type="ECO:0000259" key="1">
    <source>
        <dbReference type="Pfam" id="PF01902"/>
    </source>
</evidence>
<keyword evidence="3" id="KW-1185">Reference proteome</keyword>
<dbReference type="InterPro" id="IPR002761">
    <property type="entry name" value="Diphthami_syn_dom"/>
</dbReference>
<keyword evidence="2" id="KW-0436">Ligase</keyword>
<dbReference type="EMBL" id="DVAD01000003">
    <property type="protein sequence ID" value="HIJ99287.1"/>
    <property type="molecule type" value="Genomic_DNA"/>
</dbReference>
<dbReference type="NCBIfam" id="TIGR00290">
    <property type="entry name" value="MJ0570_dom"/>
    <property type="match status" value="1"/>
</dbReference>
<reference evidence="2 3" key="1">
    <citation type="journal article" name="Nat. Commun.">
        <title>Undinarchaeota illuminate DPANN phylogeny and the impact of gene transfer on archaeal evolution.</title>
        <authorList>
            <person name="Dombrowski N."/>
            <person name="Williams T.A."/>
            <person name="Sun J."/>
            <person name="Woodcroft B.J."/>
            <person name="Lee J.H."/>
            <person name="Minh B.Q."/>
            <person name="Rinke C."/>
            <person name="Spang A."/>
        </authorList>
    </citation>
    <scope>NUCLEOTIDE SEQUENCE [LARGE SCALE GENOMIC DNA]</scope>
    <source>
        <strain evidence="2">MAG_bin17</strain>
    </source>
</reference>
<name>A0A832XL12_9ARCH</name>
<gene>
    <name evidence="2" type="ORF">H1011_00500</name>
</gene>
<comment type="caution">
    <text evidence="2">The sequence shown here is derived from an EMBL/GenBank/DDBJ whole genome shotgun (WGS) entry which is preliminary data.</text>
</comment>
<dbReference type="Pfam" id="PF01902">
    <property type="entry name" value="Diphthami_syn_2"/>
    <property type="match status" value="1"/>
</dbReference>
<dbReference type="AlphaFoldDB" id="A0A832XL12"/>
<dbReference type="GO" id="GO:0017183">
    <property type="term" value="P:protein histidyl modification to diphthamide"/>
    <property type="evidence" value="ECO:0007669"/>
    <property type="project" value="TreeGrafter"/>
</dbReference>
<dbReference type="EC" id="6.3.1.14" evidence="2"/>
<dbReference type="PANTHER" id="PTHR12196:SF2">
    <property type="entry name" value="DIPHTHINE--AMMONIA LIGASE"/>
    <property type="match status" value="1"/>
</dbReference>
<feature type="domain" description="Diphthamide synthase" evidence="1">
    <location>
        <begin position="1"/>
        <end position="219"/>
    </location>
</feature>
<dbReference type="Gene3D" id="3.40.50.620">
    <property type="entry name" value="HUPs"/>
    <property type="match status" value="1"/>
</dbReference>
<accession>A0A832XL12</accession>
<dbReference type="InterPro" id="IPR014729">
    <property type="entry name" value="Rossmann-like_a/b/a_fold"/>
</dbReference>